<proteinExistence type="predicted"/>
<comment type="caution">
    <text evidence="6">The sequence shown here is derived from an EMBL/GenBank/DDBJ whole genome shotgun (WGS) entry which is preliminary data.</text>
</comment>
<evidence type="ECO:0000256" key="5">
    <source>
        <dbReference type="SAM" id="SignalP"/>
    </source>
</evidence>
<reference evidence="6 7" key="1">
    <citation type="submission" date="2015-08" db="EMBL/GenBank/DDBJ databases">
        <title>Next Generation Sequencing and Analysis of the Genome of Puccinia sorghi L Schw, the Causal Agent of Maize Common Rust.</title>
        <authorList>
            <person name="Rochi L."/>
            <person name="Burguener G."/>
            <person name="Darino M."/>
            <person name="Turjanski A."/>
            <person name="Kreff E."/>
            <person name="Dieguez M.J."/>
            <person name="Sacco F."/>
        </authorList>
    </citation>
    <scope>NUCLEOTIDE SEQUENCE [LARGE SCALE GENOMIC DNA]</scope>
    <source>
        <strain evidence="6 7">RO10H11247</strain>
    </source>
</reference>
<evidence type="ECO:0000256" key="2">
    <source>
        <dbReference type="ARBA" id="ARBA00022525"/>
    </source>
</evidence>
<keyword evidence="5" id="KW-0732">Signal</keyword>
<keyword evidence="7" id="KW-1185">Reference proteome</keyword>
<dbReference type="STRING" id="27349.A0A0L6UH41"/>
<evidence type="ECO:0000256" key="1">
    <source>
        <dbReference type="ARBA" id="ARBA00004613"/>
    </source>
</evidence>
<dbReference type="VEuPathDB" id="FungiDB:VP01_629g7"/>
<protein>
    <submittedName>
        <fullName evidence="6">Uncharacterized protein</fullName>
    </submittedName>
</protein>
<evidence type="ECO:0000313" key="6">
    <source>
        <dbReference type="EMBL" id="KNZ47592.1"/>
    </source>
</evidence>
<keyword evidence="3" id="KW-0611">Plant defense</keyword>
<evidence type="ECO:0000256" key="4">
    <source>
        <dbReference type="ARBA" id="ARBA00023157"/>
    </source>
</evidence>
<feature type="chain" id="PRO_5005567467" evidence="5">
    <location>
        <begin position="24"/>
        <end position="202"/>
    </location>
</feature>
<evidence type="ECO:0000256" key="3">
    <source>
        <dbReference type="ARBA" id="ARBA00022821"/>
    </source>
</evidence>
<feature type="signal peptide" evidence="5">
    <location>
        <begin position="1"/>
        <end position="23"/>
    </location>
</feature>
<evidence type="ECO:0000313" key="7">
    <source>
        <dbReference type="Proteomes" id="UP000037035"/>
    </source>
</evidence>
<dbReference type="GO" id="GO:0005576">
    <property type="term" value="C:extracellular region"/>
    <property type="evidence" value="ECO:0007669"/>
    <property type="project" value="UniProtKB-SubCell"/>
</dbReference>
<comment type="subcellular location">
    <subcellularLocation>
        <location evidence="1">Secreted</location>
    </subcellularLocation>
</comment>
<accession>A0A0L6UH41</accession>
<keyword evidence="2" id="KW-0964">Secreted</keyword>
<sequence length="202" mass="22933">MAQVRGHWKWFLCLMHLQQKLQSYDCCSMVTPRNRYATCLVTPYLDSLYLADLRSMKTSGQSSKILMPTSKEELQESYQAKIAKKTYNHQGTLLSLHIQNNLDTQNSAHLVGTQHCNYVWATGHVSARGHLQRKELPCMNHYPGVNSVLVCKNAKIHQGHWVQQLCDQAGVLLAEYCPQLNPIVFGSSAPPLQIYVPETHKN</sequence>
<gene>
    <name evidence="6" type="ORF">VP01_629g7</name>
</gene>
<keyword evidence="4" id="KW-1015">Disulfide bond</keyword>
<dbReference type="PROSITE" id="PS00271">
    <property type="entry name" value="THIONIN"/>
    <property type="match status" value="1"/>
</dbReference>
<dbReference type="Proteomes" id="UP000037035">
    <property type="component" value="Unassembled WGS sequence"/>
</dbReference>
<dbReference type="EMBL" id="LAVV01011607">
    <property type="protein sequence ID" value="KNZ47592.1"/>
    <property type="molecule type" value="Genomic_DNA"/>
</dbReference>
<organism evidence="6 7">
    <name type="scientific">Puccinia sorghi</name>
    <dbReference type="NCBI Taxonomy" id="27349"/>
    <lineage>
        <taxon>Eukaryota</taxon>
        <taxon>Fungi</taxon>
        <taxon>Dikarya</taxon>
        <taxon>Basidiomycota</taxon>
        <taxon>Pucciniomycotina</taxon>
        <taxon>Pucciniomycetes</taxon>
        <taxon>Pucciniales</taxon>
        <taxon>Pucciniaceae</taxon>
        <taxon>Puccinia</taxon>
    </lineage>
</organism>
<dbReference type="InterPro" id="IPR001010">
    <property type="entry name" value="Thionin"/>
</dbReference>
<dbReference type="GO" id="GO:0006952">
    <property type="term" value="P:defense response"/>
    <property type="evidence" value="ECO:0007669"/>
    <property type="project" value="UniProtKB-KW"/>
</dbReference>
<dbReference type="AlphaFoldDB" id="A0A0L6UH41"/>
<dbReference type="OrthoDB" id="2266637at2759"/>
<name>A0A0L6UH41_9BASI</name>